<sequence>MIKFFNRIRQKLVTESKFSKYLLYAFGEIILVVIGILIALSINTWNETRKQNIAEHEFIEGIKNDLAQDKEYIKYIIQLAQDKDSVYSVLSKDLSFLYDADRPLLDSLLRNYFATHRTFYPISGSFQAAIAGNEISKFKNKAFCSAVTKLYNSTYTRLMDNAKSADDKWFYFTRKYSEIRRTGHIPDMSEAQLNELINDMYYHTFSLNYYGDNLSSTIAEIDEIVSLH</sequence>
<name>A0A9X1HRS8_9BACT</name>
<evidence type="ECO:0000313" key="5">
    <source>
        <dbReference type="Proteomes" id="UP001139409"/>
    </source>
</evidence>
<evidence type="ECO:0000313" key="4">
    <source>
        <dbReference type="EMBL" id="MCA6077327.1"/>
    </source>
</evidence>
<reference evidence="2" key="1">
    <citation type="submission" date="2021-09" db="EMBL/GenBank/DDBJ databases">
        <title>Fulvivirga sp. isolated from coastal sediment.</title>
        <authorList>
            <person name="Yu H."/>
        </authorList>
    </citation>
    <scope>NUCLEOTIDE SEQUENCE</scope>
    <source>
        <strain evidence="2">1062</strain>
    </source>
</reference>
<keyword evidence="1" id="KW-0472">Membrane</keyword>
<dbReference type="EMBL" id="JAIXNE010000004">
    <property type="protein sequence ID" value="MCA6077327.1"/>
    <property type="molecule type" value="Genomic_DNA"/>
</dbReference>
<evidence type="ECO:0000256" key="1">
    <source>
        <dbReference type="SAM" id="Phobius"/>
    </source>
</evidence>
<dbReference type="InterPro" id="IPR045749">
    <property type="entry name" value="DUF6090"/>
</dbReference>
<organism evidence="2 5">
    <name type="scientific">Fulvivirga sedimenti</name>
    <dbReference type="NCBI Taxonomy" id="2879465"/>
    <lineage>
        <taxon>Bacteria</taxon>
        <taxon>Pseudomonadati</taxon>
        <taxon>Bacteroidota</taxon>
        <taxon>Cytophagia</taxon>
        <taxon>Cytophagales</taxon>
        <taxon>Fulvivirgaceae</taxon>
        <taxon>Fulvivirga</taxon>
    </lineage>
</organism>
<gene>
    <name evidence="2" type="ORF">LDX50_09085</name>
    <name evidence="3" type="ORF">LDX50_15055</name>
    <name evidence="4" type="ORF">LDX50_20775</name>
</gene>
<accession>A0A9X1HRS8</accession>
<dbReference type="Pfam" id="PF19578">
    <property type="entry name" value="DUF6090"/>
    <property type="match status" value="1"/>
</dbReference>
<dbReference type="EMBL" id="JAIXNE010000003">
    <property type="protein sequence ID" value="MCA6076199.1"/>
    <property type="molecule type" value="Genomic_DNA"/>
</dbReference>
<keyword evidence="1" id="KW-0812">Transmembrane</keyword>
<keyword evidence="1" id="KW-1133">Transmembrane helix</keyword>
<feature type="transmembrane region" description="Helical" evidence="1">
    <location>
        <begin position="21"/>
        <end position="42"/>
    </location>
</feature>
<evidence type="ECO:0000313" key="3">
    <source>
        <dbReference type="EMBL" id="MCA6076199.1"/>
    </source>
</evidence>
<dbReference type="Proteomes" id="UP001139409">
    <property type="component" value="Unassembled WGS sequence"/>
</dbReference>
<proteinExistence type="predicted"/>
<dbReference type="EMBL" id="JAIXNE010000002">
    <property type="protein sequence ID" value="MCA6075022.1"/>
    <property type="molecule type" value="Genomic_DNA"/>
</dbReference>
<protein>
    <submittedName>
        <fullName evidence="2">Uncharacterized protein</fullName>
    </submittedName>
</protein>
<comment type="caution">
    <text evidence="2">The sequence shown here is derived from an EMBL/GenBank/DDBJ whole genome shotgun (WGS) entry which is preliminary data.</text>
</comment>
<dbReference type="AlphaFoldDB" id="A0A9X1HRS8"/>
<keyword evidence="5" id="KW-1185">Reference proteome</keyword>
<dbReference type="RefSeq" id="WP_225698128.1">
    <property type="nucleotide sequence ID" value="NZ_JAIXNE010000002.1"/>
</dbReference>
<evidence type="ECO:0000313" key="2">
    <source>
        <dbReference type="EMBL" id="MCA6075022.1"/>
    </source>
</evidence>